<dbReference type="RefSeq" id="WP_144302660.1">
    <property type="nucleotide sequence ID" value="NZ_QMIE01000005.1"/>
</dbReference>
<dbReference type="AlphaFoldDB" id="A0A7M3MGN1"/>
<accession>A0A7M3MGN1</accession>
<sequence length="284" mass="30324">MASEKTIHNARVSAAGADARVAEARAFFPRGLTQPEGAFRFSVDALLLACFARELRGGREPMTADLGAGCGVVGLALALMREDIRITGVEIEPALVGAAADNNARLGLADRVRVVEADVANLRGGIGNMSEMVHALAPESMDAVVANPPYREPGRGRRPAGEVREAALSETRGALDDFIAAASYLLKNRGQAFFVFSAEGVSRLFAHMTAHRLEPKRLRAVHSCADKPARLVLVEARKNGGPELLWEPPLVMYEKSSAGGRGRLTIDARTFCPFMACNSGEENA</sequence>
<keyword evidence="4" id="KW-0808">Transferase</keyword>
<reference evidence="4 5" key="1">
    <citation type="submission" date="2018-06" db="EMBL/GenBank/DDBJ databases">
        <title>Complete genome of Desulfovibrio indonesiensis P37SLT.</title>
        <authorList>
            <person name="Crispim J.S."/>
            <person name="Vidigal P.M.P."/>
            <person name="Silva L.C.F."/>
            <person name="Laguardia C.N."/>
            <person name="Araujo L.C."/>
            <person name="Dias R.S."/>
            <person name="Sousa M.P."/>
            <person name="Paula S.O."/>
            <person name="Silva C."/>
        </authorList>
    </citation>
    <scope>NUCLEOTIDE SEQUENCE [LARGE SCALE GENOMIC DNA]</scope>
    <source>
        <strain evidence="4 5">P37SLT</strain>
    </source>
</reference>
<gene>
    <name evidence="4" type="ORF">DPQ33_07835</name>
</gene>
<dbReference type="SUPFAM" id="SSF53335">
    <property type="entry name" value="S-adenosyl-L-methionine-dependent methyltransferases"/>
    <property type="match status" value="1"/>
</dbReference>
<dbReference type="PROSITE" id="PS00092">
    <property type="entry name" value="N6_MTASE"/>
    <property type="match status" value="1"/>
</dbReference>
<dbReference type="InterPro" id="IPR029063">
    <property type="entry name" value="SAM-dependent_MTases_sf"/>
</dbReference>
<dbReference type="GO" id="GO:0008170">
    <property type="term" value="F:N-methyltransferase activity"/>
    <property type="evidence" value="ECO:0007669"/>
    <property type="project" value="UniProtKB-ARBA"/>
</dbReference>
<dbReference type="EMBL" id="QMIE01000005">
    <property type="protein sequence ID" value="TVM18007.1"/>
    <property type="molecule type" value="Genomic_DNA"/>
</dbReference>
<name>A0A7M3MGN1_9BACT</name>
<dbReference type="CDD" id="cd02440">
    <property type="entry name" value="AdoMet_MTases"/>
    <property type="match status" value="1"/>
</dbReference>
<dbReference type="GO" id="GO:0032259">
    <property type="term" value="P:methylation"/>
    <property type="evidence" value="ECO:0007669"/>
    <property type="project" value="UniProtKB-KW"/>
</dbReference>
<evidence type="ECO:0000256" key="1">
    <source>
        <dbReference type="ARBA" id="ARBA00022603"/>
    </source>
</evidence>
<organism evidence="4 5">
    <name type="scientific">Oceanidesulfovibrio indonesiensis</name>
    <dbReference type="NCBI Taxonomy" id="54767"/>
    <lineage>
        <taxon>Bacteria</taxon>
        <taxon>Pseudomonadati</taxon>
        <taxon>Thermodesulfobacteriota</taxon>
        <taxon>Desulfovibrionia</taxon>
        <taxon>Desulfovibrionales</taxon>
        <taxon>Desulfovibrionaceae</taxon>
        <taxon>Oceanidesulfovibrio</taxon>
    </lineage>
</organism>
<dbReference type="GO" id="GO:0008757">
    <property type="term" value="F:S-adenosylmethionine-dependent methyltransferase activity"/>
    <property type="evidence" value="ECO:0007669"/>
    <property type="project" value="UniProtKB-ARBA"/>
</dbReference>
<dbReference type="OrthoDB" id="5489421at2"/>
<dbReference type="PANTHER" id="PTHR47739:SF1">
    <property type="entry name" value="TRNA1(VAL) (ADENINE(37)-N6)-METHYLTRANSFERASE"/>
    <property type="match status" value="1"/>
</dbReference>
<dbReference type="InterPro" id="IPR002052">
    <property type="entry name" value="DNA_methylase_N6_adenine_CS"/>
</dbReference>
<evidence type="ECO:0000313" key="4">
    <source>
        <dbReference type="EMBL" id="TVM18007.1"/>
    </source>
</evidence>
<comment type="caution">
    <text evidence="4">The sequence shown here is derived from an EMBL/GenBank/DDBJ whole genome shotgun (WGS) entry which is preliminary data.</text>
</comment>
<feature type="domain" description="Methyltransferase small" evidence="3">
    <location>
        <begin position="46"/>
        <end position="155"/>
    </location>
</feature>
<dbReference type="Proteomes" id="UP000448292">
    <property type="component" value="Unassembled WGS sequence"/>
</dbReference>
<evidence type="ECO:0000256" key="2">
    <source>
        <dbReference type="ARBA" id="ARBA00022691"/>
    </source>
</evidence>
<protein>
    <submittedName>
        <fullName evidence="4">Methyltransferase</fullName>
    </submittedName>
</protein>
<dbReference type="InterPro" id="IPR007848">
    <property type="entry name" value="Small_mtfrase_dom"/>
</dbReference>
<dbReference type="PANTHER" id="PTHR47739">
    <property type="entry name" value="TRNA1(VAL) (ADENINE(37)-N6)-METHYLTRANSFERASE"/>
    <property type="match status" value="1"/>
</dbReference>
<evidence type="ECO:0000313" key="5">
    <source>
        <dbReference type="Proteomes" id="UP000448292"/>
    </source>
</evidence>
<dbReference type="InterPro" id="IPR050210">
    <property type="entry name" value="tRNA_Adenine-N(6)_MTase"/>
</dbReference>
<dbReference type="Pfam" id="PF05175">
    <property type="entry name" value="MTS"/>
    <property type="match status" value="1"/>
</dbReference>
<dbReference type="Gene3D" id="3.40.50.150">
    <property type="entry name" value="Vaccinia Virus protein VP39"/>
    <property type="match status" value="1"/>
</dbReference>
<proteinExistence type="predicted"/>
<keyword evidence="1 4" id="KW-0489">Methyltransferase</keyword>
<keyword evidence="5" id="KW-1185">Reference proteome</keyword>
<evidence type="ECO:0000259" key="3">
    <source>
        <dbReference type="Pfam" id="PF05175"/>
    </source>
</evidence>
<dbReference type="GO" id="GO:0003676">
    <property type="term" value="F:nucleic acid binding"/>
    <property type="evidence" value="ECO:0007669"/>
    <property type="project" value="InterPro"/>
</dbReference>
<keyword evidence="2" id="KW-0949">S-adenosyl-L-methionine</keyword>